<keyword evidence="1" id="KW-1185">Reference proteome</keyword>
<dbReference type="AlphaFoldDB" id="A0A914P4Y9"/>
<accession>A0A914P4Y9</accession>
<evidence type="ECO:0000313" key="2">
    <source>
        <dbReference type="WBParaSite" id="PDA_v2.g12951.t1"/>
    </source>
</evidence>
<name>A0A914P4Y9_9BILA</name>
<organism evidence="1 2">
    <name type="scientific">Panagrolaimus davidi</name>
    <dbReference type="NCBI Taxonomy" id="227884"/>
    <lineage>
        <taxon>Eukaryota</taxon>
        <taxon>Metazoa</taxon>
        <taxon>Ecdysozoa</taxon>
        <taxon>Nematoda</taxon>
        <taxon>Chromadorea</taxon>
        <taxon>Rhabditida</taxon>
        <taxon>Tylenchina</taxon>
        <taxon>Panagrolaimomorpha</taxon>
        <taxon>Panagrolaimoidea</taxon>
        <taxon>Panagrolaimidae</taxon>
        <taxon>Panagrolaimus</taxon>
    </lineage>
</organism>
<protein>
    <submittedName>
        <fullName evidence="2">Uncharacterized protein</fullName>
    </submittedName>
</protein>
<evidence type="ECO:0000313" key="1">
    <source>
        <dbReference type="Proteomes" id="UP000887578"/>
    </source>
</evidence>
<proteinExistence type="predicted"/>
<dbReference type="Proteomes" id="UP000887578">
    <property type="component" value="Unplaced"/>
</dbReference>
<reference evidence="2" key="1">
    <citation type="submission" date="2022-11" db="UniProtKB">
        <authorList>
            <consortium name="WormBaseParasite"/>
        </authorList>
    </citation>
    <scope>IDENTIFICATION</scope>
</reference>
<dbReference type="WBParaSite" id="PDA_v2.g12951.t1">
    <property type="protein sequence ID" value="PDA_v2.g12951.t1"/>
    <property type="gene ID" value="PDA_v2.g12951"/>
</dbReference>
<sequence length="368" mass="43379">MLSAKFDKTFYRFKNILCIIDPIENIYNFMLILRNAQSCKKIYDAVQNVKETKDRKQSKVKLFQQLLYPISNEIQSNEALKTEIMPIVLNLCKSFNSKDKQKCFEWLKQIEANEHIFSETFGNIIGAAEELRIDRKRSLRSHVTTGEYNEGVASEPRVYNLDRNVLESSKIVEAPNFKVINFLRYGVPKSRLFIFASNDNIMGYEYFFSDKYKVYRCNACEKMKNSTKARIYKNANGEDYVKLNERKHICKMVNYESRNYDKMVEAGQSDNNTIIIKEPNFKIHIFKNKGISRKWLIVFPLNDDKNKCYEFSWAKSTKRYECLGCDNKKKKRVSAELCQKEDGTNYVKLGPQKHVCEYRKYNPKKFNA</sequence>